<keyword evidence="3" id="KW-1185">Reference proteome</keyword>
<comment type="caution">
    <text evidence="1">Lacks conserved residue(s) required for the propagation of feature annotation.</text>
</comment>
<sequence length="266" mass="28228">MTSSASRLLPPIYVADEASLLRARQLASDLQLDLIEDLSCLDRAQYVLSVSSEGLTLLPAGGKGGGVRVDFASGAVAHRRHFGGGKGQMIAKAVGFSKGAVPSVLDATAGLGKDAFVLATLGCKMKLFERSVVVAELLADGIARALSEGDGELQEIVRRMSLQRGDAIEAMTQATTPLADVVYLDPMYPASKKSAAVKKEMQAFQQIVGKDLDGEALLLAGLNAAEYRVVVKRPRKGETLPGVEPGYQLMGKSSRFDIYPIKAFKS</sequence>
<dbReference type="AlphaFoldDB" id="A0A3N2E022"/>
<dbReference type="HAMAP" id="MF_01523">
    <property type="entry name" value="16SrRNA_methyltr_J"/>
    <property type="match status" value="1"/>
</dbReference>
<evidence type="ECO:0000313" key="3">
    <source>
        <dbReference type="Proteomes" id="UP000275394"/>
    </source>
</evidence>
<dbReference type="PANTHER" id="PTHR36112">
    <property type="entry name" value="RIBOSOMAL RNA SMALL SUBUNIT METHYLTRANSFERASE J"/>
    <property type="match status" value="1"/>
</dbReference>
<keyword evidence="1" id="KW-0949">S-adenosyl-L-methionine</keyword>
<dbReference type="EMBL" id="RKHR01000003">
    <property type="protein sequence ID" value="ROS04925.1"/>
    <property type="molecule type" value="Genomic_DNA"/>
</dbReference>
<comment type="function">
    <text evidence="1">Specifically methylates the guanosine in position 1516 of 16S rRNA.</text>
</comment>
<dbReference type="Proteomes" id="UP000275394">
    <property type="component" value="Unassembled WGS sequence"/>
</dbReference>
<comment type="subcellular location">
    <subcellularLocation>
        <location evidence="1">Cytoplasm</location>
    </subcellularLocation>
</comment>
<keyword evidence="1 2" id="KW-0489">Methyltransferase</keyword>
<dbReference type="GO" id="GO:0005737">
    <property type="term" value="C:cytoplasm"/>
    <property type="evidence" value="ECO:0007669"/>
    <property type="project" value="UniProtKB-SubCell"/>
</dbReference>
<comment type="similarity">
    <text evidence="1">Belongs to the methyltransferase superfamily. RsmJ family.</text>
</comment>
<proteinExistence type="inferred from homology"/>
<organism evidence="2 3">
    <name type="scientific">Sinobacterium caligoides</name>
    <dbReference type="NCBI Taxonomy" id="933926"/>
    <lineage>
        <taxon>Bacteria</taxon>
        <taxon>Pseudomonadati</taxon>
        <taxon>Pseudomonadota</taxon>
        <taxon>Gammaproteobacteria</taxon>
        <taxon>Cellvibrionales</taxon>
        <taxon>Spongiibacteraceae</taxon>
        <taxon>Sinobacterium</taxon>
    </lineage>
</organism>
<dbReference type="InterPro" id="IPR007536">
    <property type="entry name" value="16SrRNA_methylTrfase_J"/>
</dbReference>
<dbReference type="SUPFAM" id="SSF53335">
    <property type="entry name" value="S-adenosyl-L-methionine-dependent methyltransferases"/>
    <property type="match status" value="1"/>
</dbReference>
<evidence type="ECO:0000313" key="2">
    <source>
        <dbReference type="EMBL" id="ROS04925.1"/>
    </source>
</evidence>
<keyword evidence="1" id="KW-0963">Cytoplasm</keyword>
<comment type="catalytic activity">
    <reaction evidence="1">
        <text>guanosine(1516) in 16S rRNA + S-adenosyl-L-methionine = N(2)-methylguanosine(1516) in 16S rRNA + S-adenosyl-L-homocysteine + H(+)</text>
        <dbReference type="Rhea" id="RHEA:43220"/>
        <dbReference type="Rhea" id="RHEA-COMP:10412"/>
        <dbReference type="Rhea" id="RHEA-COMP:10413"/>
        <dbReference type="ChEBI" id="CHEBI:15378"/>
        <dbReference type="ChEBI" id="CHEBI:57856"/>
        <dbReference type="ChEBI" id="CHEBI:59789"/>
        <dbReference type="ChEBI" id="CHEBI:74269"/>
        <dbReference type="ChEBI" id="CHEBI:74481"/>
        <dbReference type="EC" id="2.1.1.242"/>
    </reaction>
</comment>
<feature type="binding site" evidence="1">
    <location>
        <begin position="129"/>
        <end position="130"/>
    </location>
    <ligand>
        <name>S-adenosyl-L-methionine</name>
        <dbReference type="ChEBI" id="CHEBI:59789"/>
    </ligand>
</feature>
<dbReference type="RefSeq" id="WP_123710884.1">
    <property type="nucleotide sequence ID" value="NZ_RKHR01000003.1"/>
</dbReference>
<dbReference type="Gene3D" id="3.40.50.150">
    <property type="entry name" value="Vaccinia Virus protein VP39"/>
    <property type="match status" value="1"/>
</dbReference>
<protein>
    <recommendedName>
        <fullName evidence="1">Ribosomal RNA small subunit methyltransferase J</fullName>
        <ecNumber evidence="1">2.1.1.242</ecNumber>
    </recommendedName>
    <alternativeName>
        <fullName evidence="1">16S rRNA m2G1516 methyltransferase</fullName>
    </alternativeName>
    <alternativeName>
        <fullName evidence="1">rRNA (guanine-N(2)-)-methyltransferase</fullName>
    </alternativeName>
</protein>
<dbReference type="InterPro" id="IPR029063">
    <property type="entry name" value="SAM-dependent_MTases_sf"/>
</dbReference>
<keyword evidence="1" id="KW-0698">rRNA processing</keyword>
<dbReference type="OrthoDB" id="3191794at2"/>
<feature type="binding site" evidence="1">
    <location>
        <position position="185"/>
    </location>
    <ligand>
        <name>S-adenosyl-L-methionine</name>
        <dbReference type="ChEBI" id="CHEBI:59789"/>
    </ligand>
</feature>
<name>A0A3N2E022_9GAMM</name>
<reference evidence="2 3" key="1">
    <citation type="submission" date="2018-11" db="EMBL/GenBank/DDBJ databases">
        <title>Genomic Encyclopedia of Type Strains, Phase IV (KMG-IV): sequencing the most valuable type-strain genomes for metagenomic binning, comparative biology and taxonomic classification.</title>
        <authorList>
            <person name="Goeker M."/>
        </authorList>
    </citation>
    <scope>NUCLEOTIDE SEQUENCE [LARGE SCALE GENOMIC DNA]</scope>
    <source>
        <strain evidence="2 3">DSM 100316</strain>
    </source>
</reference>
<keyword evidence="1 2" id="KW-0808">Transferase</keyword>
<evidence type="ECO:0000256" key="1">
    <source>
        <dbReference type="HAMAP-Rule" id="MF_01523"/>
    </source>
</evidence>
<comment type="caution">
    <text evidence="2">The sequence shown here is derived from an EMBL/GenBank/DDBJ whole genome shotgun (WGS) entry which is preliminary data.</text>
</comment>
<dbReference type="Pfam" id="PF04445">
    <property type="entry name" value="SAM_MT"/>
    <property type="match status" value="1"/>
</dbReference>
<dbReference type="PANTHER" id="PTHR36112:SF1">
    <property type="entry name" value="RIBOSOMAL RNA SMALL SUBUNIT METHYLTRANSFERASE J"/>
    <property type="match status" value="1"/>
</dbReference>
<gene>
    <name evidence="1" type="primary">rsmJ</name>
    <name evidence="2" type="ORF">EDC56_0442</name>
</gene>
<dbReference type="GO" id="GO:0008990">
    <property type="term" value="F:rRNA (guanine-N2-)-methyltransferase activity"/>
    <property type="evidence" value="ECO:0007669"/>
    <property type="project" value="UniProtKB-UniRule"/>
</dbReference>
<accession>A0A3N2E022</accession>
<dbReference type="EC" id="2.1.1.242" evidence="1"/>